<keyword evidence="3" id="KW-1185">Reference proteome</keyword>
<dbReference type="Proteomes" id="UP001317705">
    <property type="component" value="Chromosome"/>
</dbReference>
<gene>
    <name evidence="2" type="ORF">GURASL_06340</name>
</gene>
<feature type="compositionally biased region" description="Basic and acidic residues" evidence="1">
    <location>
        <begin position="18"/>
        <end position="39"/>
    </location>
</feature>
<protein>
    <submittedName>
        <fullName evidence="2">Uncharacterized protein</fullName>
    </submittedName>
</protein>
<proteinExistence type="predicted"/>
<organism evidence="2 3">
    <name type="scientific">Geotalea uraniireducens</name>
    <dbReference type="NCBI Taxonomy" id="351604"/>
    <lineage>
        <taxon>Bacteria</taxon>
        <taxon>Pseudomonadati</taxon>
        <taxon>Thermodesulfobacteriota</taxon>
        <taxon>Desulfuromonadia</taxon>
        <taxon>Geobacterales</taxon>
        <taxon>Geobacteraceae</taxon>
        <taxon>Geotalea</taxon>
    </lineage>
</organism>
<evidence type="ECO:0000256" key="1">
    <source>
        <dbReference type="SAM" id="MobiDB-lite"/>
    </source>
</evidence>
<sequence>MLQPDGDAAEQGKPQKQRYTDNPEDLYRQFPPSHEDMPPHEVNAMYEVSANSSQALTELFKKCLII</sequence>
<reference evidence="2 3" key="1">
    <citation type="submission" date="2022-12" db="EMBL/GenBank/DDBJ databases">
        <title>Polyphasic characterization of Geotalea uranireducens NIT-SL11 newly isolated from a complex of sewage sludge and microbially reduced graphene oxide.</title>
        <authorList>
            <person name="Xie L."/>
            <person name="Yoshida N."/>
            <person name="Meng L."/>
        </authorList>
    </citation>
    <scope>NUCLEOTIDE SEQUENCE [LARGE SCALE GENOMIC DNA]</scope>
    <source>
        <strain evidence="2 3">NIT-SL11</strain>
    </source>
</reference>
<accession>A0ABN6VSC7</accession>
<evidence type="ECO:0000313" key="3">
    <source>
        <dbReference type="Proteomes" id="UP001317705"/>
    </source>
</evidence>
<evidence type="ECO:0000313" key="2">
    <source>
        <dbReference type="EMBL" id="BDV41711.1"/>
    </source>
</evidence>
<dbReference type="EMBL" id="AP027151">
    <property type="protein sequence ID" value="BDV41711.1"/>
    <property type="molecule type" value="Genomic_DNA"/>
</dbReference>
<name>A0ABN6VSC7_9BACT</name>
<feature type="region of interest" description="Disordered" evidence="1">
    <location>
        <begin position="1"/>
        <end position="39"/>
    </location>
</feature>